<name>A0ABN9BKP8_9NEOB</name>
<dbReference type="EMBL" id="CATNWA010004616">
    <property type="protein sequence ID" value="CAI9548225.1"/>
    <property type="molecule type" value="Genomic_DNA"/>
</dbReference>
<evidence type="ECO:0000313" key="3">
    <source>
        <dbReference type="Proteomes" id="UP001162483"/>
    </source>
</evidence>
<accession>A0ABN9BKP8</accession>
<dbReference type="InterPro" id="IPR017946">
    <property type="entry name" value="PLC-like_Pdiesterase_TIM-brl"/>
</dbReference>
<evidence type="ECO:0000259" key="1">
    <source>
        <dbReference type="SMART" id="SM00148"/>
    </source>
</evidence>
<proteinExistence type="predicted"/>
<comment type="caution">
    <text evidence="2">The sequence shown here is derived from an EMBL/GenBank/DDBJ whole genome shotgun (WGS) entry which is preliminary data.</text>
</comment>
<gene>
    <name evidence="2" type="ORF">SPARVUS_LOCUS3118726</name>
</gene>
<dbReference type="SUPFAM" id="SSF51695">
    <property type="entry name" value="PLC-like phosphodiesterases"/>
    <property type="match status" value="1"/>
</dbReference>
<protein>
    <recommendedName>
        <fullName evidence="1">Phosphatidylinositol-specific phospholipase C X domain-containing protein</fullName>
    </recommendedName>
</protein>
<dbReference type="Pfam" id="PF26146">
    <property type="entry name" value="PI-PLC_X"/>
    <property type="match status" value="1"/>
</dbReference>
<dbReference type="PROSITE" id="PS50007">
    <property type="entry name" value="PIPLC_X_DOMAIN"/>
    <property type="match status" value="1"/>
</dbReference>
<dbReference type="InterPro" id="IPR000909">
    <property type="entry name" value="PLipase_C_PInositol-sp_X_dom"/>
</dbReference>
<dbReference type="SMART" id="SM00148">
    <property type="entry name" value="PLCXc"/>
    <property type="match status" value="1"/>
</dbReference>
<dbReference type="Proteomes" id="UP001162483">
    <property type="component" value="Unassembled WGS sequence"/>
</dbReference>
<evidence type="ECO:0000313" key="2">
    <source>
        <dbReference type="EMBL" id="CAI9548225.1"/>
    </source>
</evidence>
<reference evidence="2" key="1">
    <citation type="submission" date="2023-05" db="EMBL/GenBank/DDBJ databases">
        <authorList>
            <person name="Stuckert A."/>
        </authorList>
    </citation>
    <scope>NUCLEOTIDE SEQUENCE</scope>
</reference>
<dbReference type="InterPro" id="IPR051057">
    <property type="entry name" value="PI-PLC_domain"/>
</dbReference>
<dbReference type="PANTHER" id="PTHR13593">
    <property type="match status" value="1"/>
</dbReference>
<dbReference type="PANTHER" id="PTHR13593:SF24">
    <property type="entry name" value="PI-PLC X DOMAIN-CONTAINING PROTEIN 1"/>
    <property type="match status" value="1"/>
</dbReference>
<dbReference type="Gene3D" id="3.20.20.190">
    <property type="entry name" value="Phosphatidylinositol (PI) phosphodiesterase"/>
    <property type="match status" value="1"/>
</dbReference>
<organism evidence="2 3">
    <name type="scientific">Staurois parvus</name>
    <dbReference type="NCBI Taxonomy" id="386267"/>
    <lineage>
        <taxon>Eukaryota</taxon>
        <taxon>Metazoa</taxon>
        <taxon>Chordata</taxon>
        <taxon>Craniata</taxon>
        <taxon>Vertebrata</taxon>
        <taxon>Euteleostomi</taxon>
        <taxon>Amphibia</taxon>
        <taxon>Batrachia</taxon>
        <taxon>Anura</taxon>
        <taxon>Neobatrachia</taxon>
        <taxon>Ranoidea</taxon>
        <taxon>Ranidae</taxon>
        <taxon>Staurois</taxon>
    </lineage>
</organism>
<sequence length="246" mass="28980">MESCSRKSDTPVQENQQWMSQLCETLWDIPLYDLSIPGSHDTMTYCLDRYSPLDSRFAKVAAIFRENVPSLTRKIILRWSMTQTLTVAQQLDAGIRYVDLRIAHRPDIPSPNLYFIHGLYTFLTVEEILNEISDWMTKNPKEILILACRNLQSMSPVHHMHLISCIQRIFGSRLCPKYEPPTLRNMWKKGFQVIVSYDNNVALKKVYLWPSIPYWWANTTNKHSLISFLEKKKALWTTRWIFCCWS</sequence>
<keyword evidence="3" id="KW-1185">Reference proteome</keyword>
<feature type="domain" description="Phosphatidylinositol-specific phospholipase C X" evidence="1">
    <location>
        <begin position="28"/>
        <end position="189"/>
    </location>
</feature>